<name>A0A918G0V0_9ACTN</name>
<feature type="domain" description="Histidine kinase/HSP90-like ATPase" evidence="2">
    <location>
        <begin position="25"/>
        <end position="140"/>
    </location>
</feature>
<keyword evidence="3" id="KW-0547">Nucleotide-binding</keyword>
<comment type="caution">
    <text evidence="3">The sequence shown here is derived from an EMBL/GenBank/DDBJ whole genome shotgun (WGS) entry which is preliminary data.</text>
</comment>
<keyword evidence="1" id="KW-0808">Transferase</keyword>
<dbReference type="GO" id="GO:0004674">
    <property type="term" value="F:protein serine/threonine kinase activity"/>
    <property type="evidence" value="ECO:0007669"/>
    <property type="project" value="UniProtKB-KW"/>
</dbReference>
<dbReference type="InterPro" id="IPR050267">
    <property type="entry name" value="Anti-sigma-factor_SerPK"/>
</dbReference>
<dbReference type="CDD" id="cd16936">
    <property type="entry name" value="HATPase_RsbW-like"/>
    <property type="match status" value="1"/>
</dbReference>
<proteinExistence type="predicted"/>
<dbReference type="AlphaFoldDB" id="A0A918G0V0"/>
<keyword evidence="1" id="KW-0723">Serine/threonine-protein kinase</keyword>
<evidence type="ECO:0000313" key="3">
    <source>
        <dbReference type="EMBL" id="GGS06495.1"/>
    </source>
</evidence>
<dbReference type="EMBL" id="BMTL01000023">
    <property type="protein sequence ID" value="GGS06495.1"/>
    <property type="molecule type" value="Genomic_DNA"/>
</dbReference>
<reference evidence="3" key="1">
    <citation type="journal article" date="2014" name="Int. J. Syst. Evol. Microbiol.">
        <title>Complete genome sequence of Corynebacterium casei LMG S-19264T (=DSM 44701T), isolated from a smear-ripened cheese.</title>
        <authorList>
            <consortium name="US DOE Joint Genome Institute (JGI-PGF)"/>
            <person name="Walter F."/>
            <person name="Albersmeier A."/>
            <person name="Kalinowski J."/>
            <person name="Ruckert C."/>
        </authorList>
    </citation>
    <scope>NUCLEOTIDE SEQUENCE</scope>
    <source>
        <strain evidence="3">JCM 4386</strain>
    </source>
</reference>
<accession>A0A918G0V0</accession>
<dbReference type="PANTHER" id="PTHR35526:SF3">
    <property type="entry name" value="ANTI-SIGMA-F FACTOR RSBW"/>
    <property type="match status" value="1"/>
</dbReference>
<dbReference type="InterPro" id="IPR003594">
    <property type="entry name" value="HATPase_dom"/>
</dbReference>
<dbReference type="RefSeq" id="WP_190151714.1">
    <property type="nucleotide sequence ID" value="NZ_BMTL01000023.1"/>
</dbReference>
<keyword evidence="3" id="KW-0067">ATP-binding</keyword>
<protein>
    <submittedName>
        <fullName evidence="3">ATP-binding protein</fullName>
    </submittedName>
</protein>
<dbReference type="InterPro" id="IPR036890">
    <property type="entry name" value="HATPase_C_sf"/>
</dbReference>
<evidence type="ECO:0000313" key="4">
    <source>
        <dbReference type="Proteomes" id="UP000606194"/>
    </source>
</evidence>
<dbReference type="SUPFAM" id="SSF55874">
    <property type="entry name" value="ATPase domain of HSP90 chaperone/DNA topoisomerase II/histidine kinase"/>
    <property type="match status" value="1"/>
</dbReference>
<evidence type="ECO:0000259" key="2">
    <source>
        <dbReference type="Pfam" id="PF13581"/>
    </source>
</evidence>
<dbReference type="GO" id="GO:0005524">
    <property type="term" value="F:ATP binding"/>
    <property type="evidence" value="ECO:0007669"/>
    <property type="project" value="UniProtKB-KW"/>
</dbReference>
<dbReference type="Gene3D" id="3.30.565.10">
    <property type="entry name" value="Histidine kinase-like ATPase, C-terminal domain"/>
    <property type="match status" value="1"/>
</dbReference>
<keyword evidence="1" id="KW-0418">Kinase</keyword>
<organism evidence="3 4">
    <name type="scientific">Streptomyces humidus</name>
    <dbReference type="NCBI Taxonomy" id="52259"/>
    <lineage>
        <taxon>Bacteria</taxon>
        <taxon>Bacillati</taxon>
        <taxon>Actinomycetota</taxon>
        <taxon>Actinomycetes</taxon>
        <taxon>Kitasatosporales</taxon>
        <taxon>Streptomycetaceae</taxon>
        <taxon>Streptomyces</taxon>
    </lineage>
</organism>
<gene>
    <name evidence="3" type="ORF">GCM10010269_51710</name>
</gene>
<evidence type="ECO:0000256" key="1">
    <source>
        <dbReference type="ARBA" id="ARBA00022527"/>
    </source>
</evidence>
<dbReference type="Pfam" id="PF13581">
    <property type="entry name" value="HATPase_c_2"/>
    <property type="match status" value="1"/>
</dbReference>
<dbReference type="Proteomes" id="UP000606194">
    <property type="component" value="Unassembled WGS sequence"/>
</dbReference>
<keyword evidence="4" id="KW-1185">Reference proteome</keyword>
<dbReference type="PANTHER" id="PTHR35526">
    <property type="entry name" value="ANTI-SIGMA-F FACTOR RSBW-RELATED"/>
    <property type="match status" value="1"/>
</dbReference>
<reference evidence="3" key="2">
    <citation type="submission" date="2020-09" db="EMBL/GenBank/DDBJ databases">
        <authorList>
            <person name="Sun Q."/>
            <person name="Ohkuma M."/>
        </authorList>
    </citation>
    <scope>NUCLEOTIDE SEQUENCE</scope>
    <source>
        <strain evidence="3">JCM 4386</strain>
    </source>
</reference>
<sequence>MSPHTTSPRPLDTWSPDRTHWLELPAQRSSVSVARRSMDARLTAWRLPGELCADAVLLVSELATNAVRHALGTRFLCGVGLVGAGCLRLEVHDQDRSCRVLPRREPGPDDEGGRGLLLVEQLAQTWGVDRSRLTGGNAIWANLTA</sequence>